<organism evidence="3 4">
    <name type="scientific">Roseburia intestinalis</name>
    <dbReference type="NCBI Taxonomy" id="166486"/>
    <lineage>
        <taxon>Bacteria</taxon>
        <taxon>Bacillati</taxon>
        <taxon>Bacillota</taxon>
        <taxon>Clostridia</taxon>
        <taxon>Lachnospirales</taxon>
        <taxon>Lachnospiraceae</taxon>
        <taxon>Roseburia</taxon>
    </lineage>
</organism>
<keyword evidence="3" id="KW-0255">Endonuclease</keyword>
<name>A0A3R6A784_9FIRM</name>
<dbReference type="InterPro" id="IPR011335">
    <property type="entry name" value="Restrct_endonuc-II-like"/>
</dbReference>
<evidence type="ECO:0000256" key="1">
    <source>
        <dbReference type="SAM" id="Phobius"/>
    </source>
</evidence>
<keyword evidence="3" id="KW-0378">Hydrolase</keyword>
<keyword evidence="1" id="KW-0472">Membrane</keyword>
<sequence>MRVKIILCLIAAGYVFKKSNDAQMAIYAFIAALVLCLLLPPVMKLFWKRMRKKRYLRSPISKIDSMEGHEFEEYLQALYEKNGYKCKIVGEKGHDYGVDLIIKKNGVKTAVQAKRYQNIVGIKAVQEVASGKSYYDCDDAIVVTNSHFSKAAKELAEKCGVGLIDREYLKKLYE</sequence>
<keyword evidence="1" id="KW-0812">Transmembrane</keyword>
<comment type="caution">
    <text evidence="3">The sequence shown here is derived from an EMBL/GenBank/DDBJ whole genome shotgun (WGS) entry which is preliminary data.</text>
</comment>
<dbReference type="PANTHER" id="PTHR30015:SF6">
    <property type="entry name" value="SLL1429 PROTEIN"/>
    <property type="match status" value="1"/>
</dbReference>
<dbReference type="InterPro" id="IPR011856">
    <property type="entry name" value="tRNA_endonuc-like_dom_sf"/>
</dbReference>
<feature type="transmembrane region" description="Helical" evidence="1">
    <location>
        <begin position="27"/>
        <end position="47"/>
    </location>
</feature>
<dbReference type="Gene3D" id="3.40.1350.10">
    <property type="match status" value="1"/>
</dbReference>
<reference evidence="3 4" key="1">
    <citation type="submission" date="2018-08" db="EMBL/GenBank/DDBJ databases">
        <title>A genome reference for cultivated species of the human gut microbiota.</title>
        <authorList>
            <person name="Zou Y."/>
            <person name="Xue W."/>
            <person name="Luo G."/>
        </authorList>
    </citation>
    <scope>NUCLEOTIDE SEQUENCE [LARGE SCALE GENOMIC DNA]</scope>
    <source>
        <strain evidence="3 4">AM43-11</strain>
    </source>
</reference>
<evidence type="ECO:0000313" key="3">
    <source>
        <dbReference type="EMBL" id="RHA66299.1"/>
    </source>
</evidence>
<evidence type="ECO:0000259" key="2">
    <source>
        <dbReference type="Pfam" id="PF04471"/>
    </source>
</evidence>
<dbReference type="EMBL" id="QSFP01000013">
    <property type="protein sequence ID" value="RHA66299.1"/>
    <property type="molecule type" value="Genomic_DNA"/>
</dbReference>
<dbReference type="Pfam" id="PF04471">
    <property type="entry name" value="Mrr_cat"/>
    <property type="match status" value="1"/>
</dbReference>
<keyword evidence="3" id="KW-0540">Nuclease</keyword>
<keyword evidence="1" id="KW-1133">Transmembrane helix</keyword>
<gene>
    <name evidence="3" type="ORF">DW927_12240</name>
</gene>
<dbReference type="AlphaFoldDB" id="A0A3R6A784"/>
<dbReference type="GO" id="GO:0015666">
    <property type="term" value="F:restriction endodeoxyribonuclease activity"/>
    <property type="evidence" value="ECO:0007669"/>
    <property type="project" value="TreeGrafter"/>
</dbReference>
<protein>
    <submittedName>
        <fullName evidence="3">Restriction endonuclease</fullName>
    </submittedName>
</protein>
<dbReference type="InterPro" id="IPR052906">
    <property type="entry name" value="Type_IV_Methyl-Rstrct_Enzyme"/>
</dbReference>
<dbReference type="SUPFAM" id="SSF52980">
    <property type="entry name" value="Restriction endonuclease-like"/>
    <property type="match status" value="1"/>
</dbReference>
<evidence type="ECO:0000313" key="4">
    <source>
        <dbReference type="Proteomes" id="UP000284465"/>
    </source>
</evidence>
<proteinExistence type="predicted"/>
<dbReference type="PANTHER" id="PTHR30015">
    <property type="entry name" value="MRR RESTRICTION SYSTEM PROTEIN"/>
    <property type="match status" value="1"/>
</dbReference>
<dbReference type="GO" id="GO:0009307">
    <property type="term" value="P:DNA restriction-modification system"/>
    <property type="evidence" value="ECO:0007669"/>
    <property type="project" value="InterPro"/>
</dbReference>
<dbReference type="InterPro" id="IPR007560">
    <property type="entry name" value="Restrct_endonuc_IV_Mrr"/>
</dbReference>
<dbReference type="Proteomes" id="UP000284465">
    <property type="component" value="Unassembled WGS sequence"/>
</dbReference>
<accession>A0A3R6A784</accession>
<feature type="domain" description="Restriction endonuclease type IV Mrr" evidence="2">
    <location>
        <begin position="63"/>
        <end position="172"/>
    </location>
</feature>
<dbReference type="GO" id="GO:0003677">
    <property type="term" value="F:DNA binding"/>
    <property type="evidence" value="ECO:0007669"/>
    <property type="project" value="InterPro"/>
</dbReference>